<feature type="domain" description="BppU N-terminal" evidence="1">
    <location>
        <begin position="4"/>
        <end position="141"/>
    </location>
</feature>
<dbReference type="AlphaFoldDB" id="A0A2X0R2Z5"/>
<name>A0A2X0R2Z5_BROTH</name>
<organism evidence="3 4">
    <name type="scientific">Brochothrix thermosphacta</name>
    <name type="common">Microbacterium thermosphactum</name>
    <dbReference type="NCBI Taxonomy" id="2756"/>
    <lineage>
        <taxon>Bacteria</taxon>
        <taxon>Bacillati</taxon>
        <taxon>Bacillota</taxon>
        <taxon>Bacilli</taxon>
        <taxon>Bacillales</taxon>
        <taxon>Listeriaceae</taxon>
        <taxon>Brochothrix</taxon>
    </lineage>
</organism>
<dbReference type="Gene3D" id="2.60.40.3350">
    <property type="match status" value="1"/>
</dbReference>
<dbReference type="Pfam" id="PF10651">
    <property type="entry name" value="BppU_N"/>
    <property type="match status" value="1"/>
</dbReference>
<sequence>MTVYQFKLSTTAVANQVELIRVRQDDDESQIFRATIFEDGKVKNLSGVSAEFNMVDAQHYIVVDDARIVDATNGIVEYQLRKEAMLSVGRCNAYFSFKSNKEVVYSTKDFNYNVIWSALSSPMHQGCDYVWTASDLIDSLKDWIEHAMGDFDDWFESVKEILASIDPGGVILNELLDARVDLEGKSHTTLYDRLLSDFLRLQNVDSDLGVRSVKNANLICKIANQAGVAIKNINKDKTHSIAIASNSTTPIKLRTANTVAKDFKFGWEKHAYQVPIKNKFLLQGIYDDDNNKYTYYSYSQGELMWIERFDNFNNYIDRMHLPLGGHATDFFVTTESGVDYVWNQVGEQIQNGIKNHFCKIKYAAKTVNYGDTEVVAEFDVFQNYKADANLDAEKDVISIIFNRGTDFLIENRKFSEWQKGIDNILGAFVVKKKEYHAVHQSIDVLDNMIFWHYGETRRDINATGKHGVVVFTLDGKRISSYEIDVTKLISNDAIDGYYEPEGFTVKRTDVPNVYELCFGFATSGKTTYKSWRSSIHAVAIPDFNDEFQIELKSENGIQKQTFTLPEKIASDRLLVDTAEPFNFAKLEKSTDFTGYEQRQLSEIDVIKLIKQYTNKTDYETVLFKGNAGITGAKVDIAGNFKDFDEIKVLYNTSVANHAVQTYASLDRSANVLVLNTINADDAIAGVSQIRECTIDISTGTSFMITQQIATELLTNVTNFKAEEFKIMKITGINKL</sequence>
<dbReference type="Proteomes" id="UP000270190">
    <property type="component" value="Unassembled WGS sequence"/>
</dbReference>
<dbReference type="EMBL" id="OUNC01000012">
    <property type="protein sequence ID" value="SPP28400.1"/>
    <property type="molecule type" value="Genomic_DNA"/>
</dbReference>
<dbReference type="InterPro" id="IPR018913">
    <property type="entry name" value="BppU_N"/>
</dbReference>
<proteinExistence type="predicted"/>
<evidence type="ECO:0000259" key="2">
    <source>
        <dbReference type="Pfam" id="PF21311"/>
    </source>
</evidence>
<feature type="domain" description="P68 RBP/TagC-like beta-propeller" evidence="2">
    <location>
        <begin position="283"/>
        <end position="508"/>
    </location>
</feature>
<dbReference type="InterPro" id="IPR048799">
    <property type="entry name" value="P68_RBP_TagC-like_beta-prop"/>
</dbReference>
<reference evidence="4" key="1">
    <citation type="submission" date="2018-04" db="EMBL/GenBank/DDBJ databases">
        <authorList>
            <person name="Illikoud N."/>
        </authorList>
    </citation>
    <scope>NUCLEOTIDE SEQUENCE [LARGE SCALE GENOMIC DNA]</scope>
</reference>
<evidence type="ECO:0000259" key="1">
    <source>
        <dbReference type="Pfam" id="PF10651"/>
    </source>
</evidence>
<evidence type="ECO:0000313" key="3">
    <source>
        <dbReference type="EMBL" id="SPP28400.1"/>
    </source>
</evidence>
<evidence type="ECO:0000313" key="4">
    <source>
        <dbReference type="Proteomes" id="UP000270190"/>
    </source>
</evidence>
<accession>A0A2X0R2Z5</accession>
<dbReference type="Pfam" id="PF21311">
    <property type="entry name" value="Phage_RBD_prop"/>
    <property type="match status" value="1"/>
</dbReference>
<protein>
    <submittedName>
        <fullName evidence="3">Uncharacterized protein</fullName>
    </submittedName>
</protein>
<dbReference type="RefSeq" id="WP_120487765.1">
    <property type="nucleotide sequence ID" value="NZ_CBCPKC010000001.1"/>
</dbReference>
<gene>
    <name evidence="3" type="ORF">BTBSAS_20270</name>
</gene>
<dbReference type="Gene3D" id="6.10.250.1350">
    <property type="match status" value="1"/>
</dbReference>